<dbReference type="PANTHER" id="PTHR32347">
    <property type="entry name" value="EFFLUX SYSTEM COMPONENT YKNX-RELATED"/>
    <property type="match status" value="1"/>
</dbReference>
<evidence type="ECO:0000313" key="4">
    <source>
        <dbReference type="EMBL" id="GLQ54954.1"/>
    </source>
</evidence>
<dbReference type="PANTHER" id="PTHR32347:SF23">
    <property type="entry name" value="BLL5650 PROTEIN"/>
    <property type="match status" value="1"/>
</dbReference>
<dbReference type="InterPro" id="IPR050465">
    <property type="entry name" value="UPF0194_transport"/>
</dbReference>
<protein>
    <recommendedName>
        <fullName evidence="6">HlyD family efflux transporter periplasmic adaptor subunit</fullName>
    </recommendedName>
</protein>
<accession>A0ABQ5W4G8</accession>
<dbReference type="EMBL" id="BSNS01000011">
    <property type="protein sequence ID" value="GLQ54954.1"/>
    <property type="molecule type" value="Genomic_DNA"/>
</dbReference>
<feature type="coiled-coil region" evidence="3">
    <location>
        <begin position="144"/>
        <end position="268"/>
    </location>
</feature>
<gene>
    <name evidence="4" type="ORF">GCM10010862_22130</name>
</gene>
<proteinExistence type="predicted"/>
<comment type="caution">
    <text evidence="4">The sequence shown here is derived from an EMBL/GenBank/DDBJ whole genome shotgun (WGS) entry which is preliminary data.</text>
</comment>
<dbReference type="InterPro" id="IPR036365">
    <property type="entry name" value="PGBD-like_sf"/>
</dbReference>
<sequence>MRSRFIAIGAAAVLASGAVAVVVFTWNGTNAEPSPGRSRLPPATAEVRRGPIVETRTVTGTLGFGDLSSVRPRLKSGTGMVTWLASEDTTVARGEPLFAIDGQPAIVFYGDFPQYRTLRFTAESIEWVELETARDTVRAGTLKLAAEKARCADAEARLATARARLTDSHADEPATPEFADLAGAVRSAEERLERVQRLAAANVAPSTEVTAAERELTAARAAIEAATRNAREQVSAAKIDLAAAEEAIAAAERALVDLDDRLATLEAQASGASDVEQIQANLAALGYAGTLASMVRTWQADAGLPATGIIEPAHIFVVPEAVKVAEHVASVGETVSDTSSERLTVLDYTGTQRSVTVPLTVADRPLATEGGAVVVTLPDGTEVDGAVATVGSVVTDGEIEVTIDIPDQQALGTLDIAAVDVEFVSDRRDDVLFVPVTALLAQSGGGFVVELIEGQTSRLVPVETGLFAEGRVEVSGQGIAEGTLVGVPG</sequence>
<reference evidence="5" key="1">
    <citation type="journal article" date="2019" name="Int. J. Syst. Evol. Microbiol.">
        <title>The Global Catalogue of Microorganisms (GCM) 10K type strain sequencing project: providing services to taxonomists for standard genome sequencing and annotation.</title>
        <authorList>
            <consortium name="The Broad Institute Genomics Platform"/>
            <consortium name="The Broad Institute Genome Sequencing Center for Infectious Disease"/>
            <person name="Wu L."/>
            <person name="Ma J."/>
        </authorList>
    </citation>
    <scope>NUCLEOTIDE SEQUENCE [LARGE SCALE GENOMIC DNA]</scope>
    <source>
        <strain evidence="5">NBRC 112416</strain>
    </source>
</reference>
<name>A0ABQ5W4G8_9HYPH</name>
<keyword evidence="5" id="KW-1185">Reference proteome</keyword>
<dbReference type="Proteomes" id="UP001156691">
    <property type="component" value="Unassembled WGS sequence"/>
</dbReference>
<dbReference type="SUPFAM" id="SSF47090">
    <property type="entry name" value="PGBD-like"/>
    <property type="match status" value="1"/>
</dbReference>
<evidence type="ECO:0000256" key="3">
    <source>
        <dbReference type="SAM" id="Coils"/>
    </source>
</evidence>
<evidence type="ECO:0000256" key="2">
    <source>
        <dbReference type="ARBA" id="ARBA00023054"/>
    </source>
</evidence>
<evidence type="ECO:0000256" key="1">
    <source>
        <dbReference type="ARBA" id="ARBA00004196"/>
    </source>
</evidence>
<keyword evidence="2 3" id="KW-0175">Coiled coil</keyword>
<evidence type="ECO:0008006" key="6">
    <source>
        <dbReference type="Google" id="ProtNLM"/>
    </source>
</evidence>
<dbReference type="RefSeq" id="WP_284340397.1">
    <property type="nucleotide sequence ID" value="NZ_BSNS01000011.1"/>
</dbReference>
<organism evidence="4 5">
    <name type="scientific">Devosia nitrariae</name>
    <dbReference type="NCBI Taxonomy" id="2071872"/>
    <lineage>
        <taxon>Bacteria</taxon>
        <taxon>Pseudomonadati</taxon>
        <taxon>Pseudomonadota</taxon>
        <taxon>Alphaproteobacteria</taxon>
        <taxon>Hyphomicrobiales</taxon>
        <taxon>Devosiaceae</taxon>
        <taxon>Devosia</taxon>
    </lineage>
</organism>
<evidence type="ECO:0000313" key="5">
    <source>
        <dbReference type="Proteomes" id="UP001156691"/>
    </source>
</evidence>
<comment type="subcellular location">
    <subcellularLocation>
        <location evidence="1">Cell envelope</location>
    </subcellularLocation>
</comment>
<dbReference type="Gene3D" id="2.40.420.20">
    <property type="match status" value="1"/>
</dbReference>